<accession>A0A127K731</accession>
<sequence length="86" mass="9595">MPMTYEQHLDEVATLLYERFDQSEEAAIKLVMAAQADDFFSGHDDDPSICTQERAEADARAVFRKYGAQQKPASSKASARRGAPKK</sequence>
<evidence type="ECO:0000313" key="3">
    <source>
        <dbReference type="Proteomes" id="UP000036902"/>
    </source>
</evidence>
<dbReference type="KEGG" id="thu:AC731_012875"/>
<dbReference type="AlphaFoldDB" id="A0A127K731"/>
<feature type="region of interest" description="Disordered" evidence="1">
    <location>
        <begin position="65"/>
        <end position="86"/>
    </location>
</feature>
<organism evidence="2 3">
    <name type="scientific">Thauera humireducens</name>
    <dbReference type="NCBI Taxonomy" id="1134435"/>
    <lineage>
        <taxon>Bacteria</taxon>
        <taxon>Pseudomonadati</taxon>
        <taxon>Pseudomonadota</taxon>
        <taxon>Betaproteobacteria</taxon>
        <taxon>Rhodocyclales</taxon>
        <taxon>Zoogloeaceae</taxon>
        <taxon>Thauera</taxon>
    </lineage>
</organism>
<protein>
    <submittedName>
        <fullName evidence="2">Uncharacterized protein</fullName>
    </submittedName>
</protein>
<dbReference type="Proteomes" id="UP000036902">
    <property type="component" value="Chromosome"/>
</dbReference>
<reference evidence="3" key="1">
    <citation type="submission" date="2016-03" db="EMBL/GenBank/DDBJ databases">
        <authorList>
            <person name="Ma C."/>
            <person name="Zhou S."/>
            <person name="Yang G."/>
        </authorList>
    </citation>
    <scope>NUCLEOTIDE SEQUENCE [LARGE SCALE GENOMIC DNA]</scope>
    <source>
        <strain evidence="3">SgZ-1</strain>
    </source>
</reference>
<evidence type="ECO:0000256" key="1">
    <source>
        <dbReference type="SAM" id="MobiDB-lite"/>
    </source>
</evidence>
<keyword evidence="3" id="KW-1185">Reference proteome</keyword>
<dbReference type="STRING" id="1134435.AC731_012875"/>
<evidence type="ECO:0000313" key="2">
    <source>
        <dbReference type="EMBL" id="AMO37749.1"/>
    </source>
</evidence>
<feature type="compositionally biased region" description="Low complexity" evidence="1">
    <location>
        <begin position="67"/>
        <end position="77"/>
    </location>
</feature>
<name>A0A127K731_9RHOO</name>
<dbReference type="EMBL" id="CP014646">
    <property type="protein sequence ID" value="AMO37749.1"/>
    <property type="molecule type" value="Genomic_DNA"/>
</dbReference>
<proteinExistence type="predicted"/>
<gene>
    <name evidence="2" type="ORF">AC731_012875</name>
</gene>